<dbReference type="Pfam" id="PF01663">
    <property type="entry name" value="Phosphodiest"/>
    <property type="match status" value="1"/>
</dbReference>
<dbReference type="GO" id="GO:0004035">
    <property type="term" value="F:alkaline phosphatase activity"/>
    <property type="evidence" value="ECO:0007669"/>
    <property type="project" value="InterPro"/>
</dbReference>
<evidence type="ECO:0000256" key="2">
    <source>
        <dbReference type="ARBA" id="ARBA00022723"/>
    </source>
</evidence>
<accession>A0A5C6M3J8</accession>
<dbReference type="Gene3D" id="3.40.720.10">
    <property type="entry name" value="Alkaline Phosphatase, subunit A"/>
    <property type="match status" value="1"/>
</dbReference>
<dbReference type="GO" id="GO:0046872">
    <property type="term" value="F:metal ion binding"/>
    <property type="evidence" value="ECO:0007669"/>
    <property type="project" value="UniProtKB-KW"/>
</dbReference>
<feature type="chain" id="PRO_5022843685" evidence="6">
    <location>
        <begin position="26"/>
        <end position="545"/>
    </location>
</feature>
<dbReference type="RefSeq" id="WP_146302907.1">
    <property type="nucleotide sequence ID" value="NZ_VOHS01000001.1"/>
</dbReference>
<dbReference type="OrthoDB" id="9766127at2"/>
<dbReference type="Gene3D" id="3.30.1360.150">
    <property type="match status" value="1"/>
</dbReference>
<dbReference type="Proteomes" id="UP000318815">
    <property type="component" value="Unassembled WGS sequence"/>
</dbReference>
<sequence>MRRICKSLSVLALTGAMLQTGALRAQKPVDRPKLVVGIVVDQMRWDYLYRYYDRYETGGFKRMLGEGFTCENTFITHLPSFTAVGHSTIYTGSVPAIHGITGNDWTDQVTGRHWYCTEDTTVQPIGTTTDAGKMSPRNLLASTITDELKLATNFRSKVVGVSLKDRASILPAGHIANGAFWLDDSNASFVTSSFYMKDLPEWVKTFNARQVPAQLMSKPWTTLYPINSYVQSTADDVRWEGIFNGETTATFPHNMQDIYSKDKGSLRSTPSGNTLTLEFAKAAIDGYKLGTGAVTDFLTINCASTDYVGHKYGPNSIEVEDTYLRLDKDLSAFFRYLDQKVGKGNYLVFLSADHGAAHSVGFMQENQLPAGLPEGKMMDGLNSMLKERFGAERLALTAENYHIGFDLKAIEAKKLDYDAIKKATVQYLQKLPGVEFAADMDNLGNSPLPEPIKSMAVNGYNPKRCGSVIIIPEPGWYSGSSKGTTHGNWNPYDTHLPLVFMGWHVKHGYTNDVVSMADIAPTIAAMLHIQMPNGAVGKPVQAVYK</sequence>
<evidence type="ECO:0000256" key="4">
    <source>
        <dbReference type="PIRSR" id="PIRSR031924-50"/>
    </source>
</evidence>
<keyword evidence="8" id="KW-1185">Reference proteome</keyword>
<keyword evidence="3 6" id="KW-0732">Signal</keyword>
<keyword evidence="2" id="KW-0479">Metal-binding</keyword>
<feature type="signal peptide" evidence="6">
    <location>
        <begin position="1"/>
        <end position="25"/>
    </location>
</feature>
<dbReference type="InterPro" id="IPR017850">
    <property type="entry name" value="Alkaline_phosphatase_core_sf"/>
</dbReference>
<feature type="active site" description="Phosphothreonine intermediate" evidence="4">
    <location>
        <position position="82"/>
    </location>
</feature>
<dbReference type="NCBIfam" id="NF042991">
    <property type="entry name" value="alk_phos_PafA"/>
    <property type="match status" value="1"/>
</dbReference>
<evidence type="ECO:0000256" key="5">
    <source>
        <dbReference type="PIRSR" id="PIRSR031924-51"/>
    </source>
</evidence>
<evidence type="ECO:0000313" key="8">
    <source>
        <dbReference type="Proteomes" id="UP000318815"/>
    </source>
</evidence>
<evidence type="ECO:0000256" key="1">
    <source>
        <dbReference type="ARBA" id="ARBA00022553"/>
    </source>
</evidence>
<dbReference type="PIRSF" id="PIRSF031924">
    <property type="entry name" value="Pi-irrepressible_AP"/>
    <property type="match status" value="1"/>
</dbReference>
<feature type="binding site" evidence="5">
    <location>
        <position position="103"/>
    </location>
    <ligand>
        <name>substrate</name>
    </ligand>
</feature>
<protein>
    <submittedName>
        <fullName evidence="7">Alkaline phosphatase family protein</fullName>
    </submittedName>
</protein>
<reference evidence="7 8" key="1">
    <citation type="submission" date="2019-08" db="EMBL/GenBank/DDBJ databases">
        <title>Whole genome sequencing of chitin degrading bacteria Chitinophaga pinensis YS16.</title>
        <authorList>
            <person name="Singh R.P."/>
            <person name="Manchanda G."/>
            <person name="Maurya I.K."/>
            <person name="Joshi N.K."/>
            <person name="Srivastava A.K."/>
        </authorList>
    </citation>
    <scope>NUCLEOTIDE SEQUENCE [LARGE SCALE GENOMIC DNA]</scope>
    <source>
        <strain evidence="7 8">YS-16</strain>
    </source>
</reference>
<dbReference type="AlphaFoldDB" id="A0A5C6M3J8"/>
<gene>
    <name evidence="7" type="ORF">FEF09_00680</name>
</gene>
<evidence type="ECO:0000313" key="7">
    <source>
        <dbReference type="EMBL" id="TWW02356.1"/>
    </source>
</evidence>
<organism evidence="7 8">
    <name type="scientific">Chitinophaga pinensis</name>
    <dbReference type="NCBI Taxonomy" id="79329"/>
    <lineage>
        <taxon>Bacteria</taxon>
        <taxon>Pseudomonadati</taxon>
        <taxon>Bacteroidota</taxon>
        <taxon>Chitinophagia</taxon>
        <taxon>Chitinophagales</taxon>
        <taxon>Chitinophagaceae</taxon>
        <taxon>Chitinophaga</taxon>
    </lineage>
</organism>
<proteinExistence type="predicted"/>
<name>A0A5C6M3J8_9BACT</name>
<comment type="caution">
    <text evidence="7">The sequence shown here is derived from an EMBL/GenBank/DDBJ whole genome shotgun (WGS) entry which is preliminary data.</text>
</comment>
<keyword evidence="1 4" id="KW-0597">Phosphoprotein</keyword>
<dbReference type="InterPro" id="IPR026263">
    <property type="entry name" value="Alkaline_phosphatase_prok"/>
</dbReference>
<feature type="binding site" evidence="5">
    <location>
        <begin position="164"/>
        <end position="166"/>
    </location>
    <ligand>
        <name>substrate</name>
    </ligand>
</feature>
<dbReference type="EMBL" id="VOHS01000001">
    <property type="protein sequence ID" value="TWW02356.1"/>
    <property type="molecule type" value="Genomic_DNA"/>
</dbReference>
<evidence type="ECO:0000256" key="6">
    <source>
        <dbReference type="SAM" id="SignalP"/>
    </source>
</evidence>
<evidence type="ECO:0000256" key="3">
    <source>
        <dbReference type="ARBA" id="ARBA00022729"/>
    </source>
</evidence>
<dbReference type="SUPFAM" id="SSF53649">
    <property type="entry name" value="Alkaline phosphatase-like"/>
    <property type="match status" value="1"/>
</dbReference>
<dbReference type="PANTHER" id="PTHR10151:SF120">
    <property type="entry name" value="BIS(5'-ADENOSYL)-TRIPHOSPHATASE"/>
    <property type="match status" value="1"/>
</dbReference>
<dbReference type="PANTHER" id="PTHR10151">
    <property type="entry name" value="ECTONUCLEOTIDE PYROPHOSPHATASE/PHOSPHODIESTERASE"/>
    <property type="match status" value="1"/>
</dbReference>
<dbReference type="CDD" id="cd16016">
    <property type="entry name" value="AP-SPAP"/>
    <property type="match status" value="1"/>
</dbReference>
<dbReference type="InterPro" id="IPR002591">
    <property type="entry name" value="Phosphodiest/P_Trfase"/>
</dbReference>